<protein>
    <submittedName>
        <fullName evidence="1">Uncharacterized protein</fullName>
    </submittedName>
</protein>
<accession>A0A3E3E454</accession>
<sequence length="59" mass="7136">MKLKDFFDLCVNDYIIYIYVSENHLVYKGLLDKFDKEDLYDLKVYRISPWQGALIIDIE</sequence>
<dbReference type="Proteomes" id="UP000261032">
    <property type="component" value="Unassembled WGS sequence"/>
</dbReference>
<evidence type="ECO:0000313" key="2">
    <source>
        <dbReference type="Proteomes" id="UP000261032"/>
    </source>
</evidence>
<evidence type="ECO:0000313" key="1">
    <source>
        <dbReference type="EMBL" id="RGD76223.1"/>
    </source>
</evidence>
<gene>
    <name evidence="1" type="ORF">DXB93_19005</name>
</gene>
<dbReference type="AlphaFoldDB" id="A0A3E3E454"/>
<dbReference type="RefSeq" id="WP_117582725.1">
    <property type="nucleotide sequence ID" value="NZ_QUSL01000079.1"/>
</dbReference>
<proteinExistence type="predicted"/>
<organism evidence="1 2">
    <name type="scientific">Thomasclavelia ramosa</name>
    <dbReference type="NCBI Taxonomy" id="1547"/>
    <lineage>
        <taxon>Bacteria</taxon>
        <taxon>Bacillati</taxon>
        <taxon>Bacillota</taxon>
        <taxon>Erysipelotrichia</taxon>
        <taxon>Erysipelotrichales</taxon>
        <taxon>Coprobacillaceae</taxon>
        <taxon>Thomasclavelia</taxon>
    </lineage>
</organism>
<reference evidence="1 2" key="1">
    <citation type="submission" date="2018-08" db="EMBL/GenBank/DDBJ databases">
        <title>A genome reference for cultivated species of the human gut microbiota.</title>
        <authorList>
            <person name="Zou Y."/>
            <person name="Xue W."/>
            <person name="Luo G."/>
        </authorList>
    </citation>
    <scope>NUCLEOTIDE SEQUENCE [LARGE SCALE GENOMIC DNA]</scope>
    <source>
        <strain evidence="1 2">OM06-4</strain>
    </source>
</reference>
<dbReference type="EMBL" id="QUSL01000079">
    <property type="protein sequence ID" value="RGD76223.1"/>
    <property type="molecule type" value="Genomic_DNA"/>
</dbReference>
<comment type="caution">
    <text evidence="1">The sequence shown here is derived from an EMBL/GenBank/DDBJ whole genome shotgun (WGS) entry which is preliminary data.</text>
</comment>
<name>A0A3E3E454_9FIRM</name>